<dbReference type="InterPro" id="IPR050645">
    <property type="entry name" value="Histidine_acid_phosphatase"/>
</dbReference>
<sequence>MLMHIGAYLFVLINQIVFSQQKINLVGTHIIYRHGDRSPAFTYPNSITNEFFWTNGFGQLTRRGQLQQVRLGQYFRERYGE</sequence>
<keyword evidence="5" id="KW-0378">Hydrolase</keyword>
<comment type="catalytic activity">
    <reaction evidence="1">
        <text>a phosphate monoester + H2O = an alcohol + phosphate</text>
        <dbReference type="Rhea" id="RHEA:15017"/>
        <dbReference type="ChEBI" id="CHEBI:15377"/>
        <dbReference type="ChEBI" id="CHEBI:30879"/>
        <dbReference type="ChEBI" id="CHEBI:43474"/>
        <dbReference type="ChEBI" id="CHEBI:67140"/>
        <dbReference type="EC" id="3.1.3.2"/>
    </reaction>
</comment>
<evidence type="ECO:0000256" key="6">
    <source>
        <dbReference type="ARBA" id="ARBA00023157"/>
    </source>
</evidence>
<dbReference type="Proteomes" id="UP000663842">
    <property type="component" value="Unassembled WGS sequence"/>
</dbReference>
<dbReference type="EMBL" id="CAJNOW010008528">
    <property type="protein sequence ID" value="CAF1539151.1"/>
    <property type="molecule type" value="Genomic_DNA"/>
</dbReference>
<reference evidence="9" key="1">
    <citation type="submission" date="2021-02" db="EMBL/GenBank/DDBJ databases">
        <authorList>
            <person name="Nowell W R."/>
        </authorList>
    </citation>
    <scope>NUCLEOTIDE SEQUENCE</scope>
</reference>
<dbReference type="EC" id="3.1.3.2" evidence="3"/>
<dbReference type="EMBL" id="CAJOBH010005885">
    <property type="protein sequence ID" value="CAF4038563.1"/>
    <property type="molecule type" value="Genomic_DNA"/>
</dbReference>
<evidence type="ECO:0000256" key="5">
    <source>
        <dbReference type="ARBA" id="ARBA00022801"/>
    </source>
</evidence>
<protein>
    <recommendedName>
        <fullName evidence="3">acid phosphatase</fullName>
        <ecNumber evidence="3">3.1.3.2</ecNumber>
    </recommendedName>
</protein>
<dbReference type="EMBL" id="CAJOBI010316279">
    <property type="protein sequence ID" value="CAF5177452.1"/>
    <property type="molecule type" value="Genomic_DNA"/>
</dbReference>
<evidence type="ECO:0000256" key="3">
    <source>
        <dbReference type="ARBA" id="ARBA00012646"/>
    </source>
</evidence>
<keyword evidence="7" id="KW-0325">Glycoprotein</keyword>
<dbReference type="Proteomes" id="UP000663834">
    <property type="component" value="Unassembled WGS sequence"/>
</dbReference>
<dbReference type="AlphaFoldDB" id="A0A815W5C5"/>
<dbReference type="Proteomes" id="UP000676336">
    <property type="component" value="Unassembled WGS sequence"/>
</dbReference>
<dbReference type="OrthoDB" id="258392at2759"/>
<dbReference type="EMBL" id="CAJOBF010001912">
    <property type="protein sequence ID" value="CAF3994721.1"/>
    <property type="molecule type" value="Genomic_DNA"/>
</dbReference>
<feature type="signal peptide" evidence="8">
    <location>
        <begin position="1"/>
        <end position="19"/>
    </location>
</feature>
<organism evidence="9 15">
    <name type="scientific">Rotaria magnacalcarata</name>
    <dbReference type="NCBI Taxonomy" id="392030"/>
    <lineage>
        <taxon>Eukaryota</taxon>
        <taxon>Metazoa</taxon>
        <taxon>Spiralia</taxon>
        <taxon>Gnathifera</taxon>
        <taxon>Rotifera</taxon>
        <taxon>Eurotatoria</taxon>
        <taxon>Bdelloidea</taxon>
        <taxon>Philodinida</taxon>
        <taxon>Philodinidae</taxon>
        <taxon>Rotaria</taxon>
    </lineage>
</organism>
<dbReference type="EMBL" id="CAJOBG010000665">
    <property type="protein sequence ID" value="CAF3842759.1"/>
    <property type="molecule type" value="Genomic_DNA"/>
</dbReference>
<proteinExistence type="inferred from homology"/>
<dbReference type="PANTHER" id="PTHR11567:SF211">
    <property type="entry name" value="PROSTATIC ACID PHOSPHATASE"/>
    <property type="match status" value="1"/>
</dbReference>
<dbReference type="SUPFAM" id="SSF53254">
    <property type="entry name" value="Phosphoglycerate mutase-like"/>
    <property type="match status" value="1"/>
</dbReference>
<evidence type="ECO:0000256" key="7">
    <source>
        <dbReference type="ARBA" id="ARBA00023180"/>
    </source>
</evidence>
<dbReference type="Pfam" id="PF00328">
    <property type="entry name" value="His_Phos_2"/>
    <property type="match status" value="1"/>
</dbReference>
<evidence type="ECO:0000313" key="9">
    <source>
        <dbReference type="EMBL" id="CAF1539151.1"/>
    </source>
</evidence>
<dbReference type="Proteomes" id="UP000681720">
    <property type="component" value="Unassembled WGS sequence"/>
</dbReference>
<evidence type="ECO:0000313" key="13">
    <source>
        <dbReference type="EMBL" id="CAF4038563.1"/>
    </source>
</evidence>
<dbReference type="Proteomes" id="UP000681967">
    <property type="component" value="Unassembled WGS sequence"/>
</dbReference>
<evidence type="ECO:0000313" key="10">
    <source>
        <dbReference type="EMBL" id="CAF3842759.1"/>
    </source>
</evidence>
<feature type="chain" id="PRO_5036229169" description="acid phosphatase" evidence="8">
    <location>
        <begin position="20"/>
        <end position="81"/>
    </location>
</feature>
<dbReference type="GO" id="GO:0003993">
    <property type="term" value="F:acid phosphatase activity"/>
    <property type="evidence" value="ECO:0007669"/>
    <property type="project" value="UniProtKB-EC"/>
</dbReference>
<comment type="caution">
    <text evidence="9">The sequence shown here is derived from an EMBL/GenBank/DDBJ whole genome shotgun (WGS) entry which is preliminary data.</text>
</comment>
<evidence type="ECO:0000313" key="14">
    <source>
        <dbReference type="EMBL" id="CAF5177452.1"/>
    </source>
</evidence>
<evidence type="ECO:0000313" key="12">
    <source>
        <dbReference type="EMBL" id="CAF4020238.1"/>
    </source>
</evidence>
<keyword evidence="4 8" id="KW-0732">Signal</keyword>
<dbReference type="Proteomes" id="UP000663866">
    <property type="component" value="Unassembled WGS sequence"/>
</dbReference>
<dbReference type="InterPro" id="IPR000560">
    <property type="entry name" value="His_Pase_clade-2"/>
</dbReference>
<keyword evidence="6" id="KW-1015">Disulfide bond</keyword>
<dbReference type="Gene3D" id="3.40.50.1240">
    <property type="entry name" value="Phosphoglycerate mutase-like"/>
    <property type="match status" value="1"/>
</dbReference>
<evidence type="ECO:0000313" key="16">
    <source>
        <dbReference type="Proteomes" id="UP000663866"/>
    </source>
</evidence>
<name>A0A815W5C5_9BILA</name>
<comment type="similarity">
    <text evidence="2">Belongs to the histidine acid phosphatase family.</text>
</comment>
<keyword evidence="16" id="KW-1185">Reference proteome</keyword>
<evidence type="ECO:0000313" key="15">
    <source>
        <dbReference type="Proteomes" id="UP000663834"/>
    </source>
</evidence>
<evidence type="ECO:0000313" key="11">
    <source>
        <dbReference type="EMBL" id="CAF3994721.1"/>
    </source>
</evidence>
<evidence type="ECO:0000256" key="1">
    <source>
        <dbReference type="ARBA" id="ARBA00000032"/>
    </source>
</evidence>
<evidence type="ECO:0000256" key="2">
    <source>
        <dbReference type="ARBA" id="ARBA00005375"/>
    </source>
</evidence>
<dbReference type="InterPro" id="IPR029033">
    <property type="entry name" value="His_PPase_superfam"/>
</dbReference>
<accession>A0A815W5C5</accession>
<dbReference type="EMBL" id="CAJOBJ010005072">
    <property type="protein sequence ID" value="CAF4020238.1"/>
    <property type="molecule type" value="Genomic_DNA"/>
</dbReference>
<evidence type="ECO:0000256" key="8">
    <source>
        <dbReference type="SAM" id="SignalP"/>
    </source>
</evidence>
<gene>
    <name evidence="13" type="ORF">BYL167_LOCUS15749</name>
    <name evidence="12" type="ORF">GIL414_LOCUS12822</name>
    <name evidence="9" type="ORF">KQP761_LOCUS16842</name>
    <name evidence="10" type="ORF">OVN521_LOCUS6362</name>
    <name evidence="14" type="ORF">SMN809_LOCUS67900</name>
    <name evidence="11" type="ORF">UXM345_LOCUS15817</name>
</gene>
<evidence type="ECO:0000256" key="4">
    <source>
        <dbReference type="ARBA" id="ARBA00022729"/>
    </source>
</evidence>
<dbReference type="PANTHER" id="PTHR11567">
    <property type="entry name" value="ACID PHOSPHATASE-RELATED"/>
    <property type="match status" value="1"/>
</dbReference>